<name>A0A4C1YUG3_EUMVA</name>
<reference evidence="2 3" key="1">
    <citation type="journal article" date="2019" name="Commun. Biol.">
        <title>The bagworm genome reveals a unique fibroin gene that provides high tensile strength.</title>
        <authorList>
            <person name="Kono N."/>
            <person name="Nakamura H."/>
            <person name="Ohtoshi R."/>
            <person name="Tomita M."/>
            <person name="Numata K."/>
            <person name="Arakawa K."/>
        </authorList>
    </citation>
    <scope>NUCLEOTIDE SEQUENCE [LARGE SCALE GENOMIC DNA]</scope>
</reference>
<evidence type="ECO:0000313" key="2">
    <source>
        <dbReference type="EMBL" id="GBP78593.1"/>
    </source>
</evidence>
<proteinExistence type="predicted"/>
<gene>
    <name evidence="2" type="ORF">EVAR_57161_1</name>
</gene>
<dbReference type="AlphaFoldDB" id="A0A4C1YUG3"/>
<evidence type="ECO:0000313" key="3">
    <source>
        <dbReference type="Proteomes" id="UP000299102"/>
    </source>
</evidence>
<organism evidence="2 3">
    <name type="scientific">Eumeta variegata</name>
    <name type="common">Bagworm moth</name>
    <name type="synonym">Eumeta japonica</name>
    <dbReference type="NCBI Taxonomy" id="151549"/>
    <lineage>
        <taxon>Eukaryota</taxon>
        <taxon>Metazoa</taxon>
        <taxon>Ecdysozoa</taxon>
        <taxon>Arthropoda</taxon>
        <taxon>Hexapoda</taxon>
        <taxon>Insecta</taxon>
        <taxon>Pterygota</taxon>
        <taxon>Neoptera</taxon>
        <taxon>Endopterygota</taxon>
        <taxon>Lepidoptera</taxon>
        <taxon>Glossata</taxon>
        <taxon>Ditrysia</taxon>
        <taxon>Tineoidea</taxon>
        <taxon>Psychidae</taxon>
        <taxon>Oiketicinae</taxon>
        <taxon>Eumeta</taxon>
    </lineage>
</organism>
<dbReference type="EMBL" id="BGZK01001375">
    <property type="protein sequence ID" value="GBP78593.1"/>
    <property type="molecule type" value="Genomic_DNA"/>
</dbReference>
<evidence type="ECO:0000256" key="1">
    <source>
        <dbReference type="SAM" id="MobiDB-lite"/>
    </source>
</evidence>
<dbReference type="Proteomes" id="UP000299102">
    <property type="component" value="Unassembled WGS sequence"/>
</dbReference>
<keyword evidence="3" id="KW-1185">Reference proteome</keyword>
<feature type="compositionally biased region" description="Polar residues" evidence="1">
    <location>
        <begin position="29"/>
        <end position="38"/>
    </location>
</feature>
<protein>
    <submittedName>
        <fullName evidence="2">Uncharacterized protein</fullName>
    </submittedName>
</protein>
<sequence length="112" mass="12786">MTMGKGQWTKNKGQRAKGKGQRIMDKGQRTNSSANTDTRGTESSRLHQIEITSFLSRIRRIDEESAEPTILTKLQDIRPHKQHTEIKILRVEILTGNGYSRAENGAWFYGEL</sequence>
<feature type="region of interest" description="Disordered" evidence="1">
    <location>
        <begin position="1"/>
        <end position="46"/>
    </location>
</feature>
<comment type="caution">
    <text evidence="2">The sequence shown here is derived from an EMBL/GenBank/DDBJ whole genome shotgun (WGS) entry which is preliminary data.</text>
</comment>
<accession>A0A4C1YUG3</accession>